<feature type="region of interest" description="Disordered" evidence="1">
    <location>
        <begin position="177"/>
        <end position="223"/>
    </location>
</feature>
<dbReference type="EMBL" id="GL888254">
    <property type="protein sequence ID" value="EGI63820.1"/>
    <property type="molecule type" value="Genomic_DNA"/>
</dbReference>
<dbReference type="AlphaFoldDB" id="F4WPQ6"/>
<organism evidence="3">
    <name type="scientific">Acromyrmex echinatior</name>
    <name type="common">Panamanian leafcutter ant</name>
    <name type="synonym">Acromyrmex octospinosus echinatior</name>
    <dbReference type="NCBI Taxonomy" id="103372"/>
    <lineage>
        <taxon>Eukaryota</taxon>
        <taxon>Metazoa</taxon>
        <taxon>Ecdysozoa</taxon>
        <taxon>Arthropoda</taxon>
        <taxon>Hexapoda</taxon>
        <taxon>Insecta</taxon>
        <taxon>Pterygota</taxon>
        <taxon>Neoptera</taxon>
        <taxon>Endopterygota</taxon>
        <taxon>Hymenoptera</taxon>
        <taxon>Apocrita</taxon>
        <taxon>Aculeata</taxon>
        <taxon>Formicoidea</taxon>
        <taxon>Formicidae</taxon>
        <taxon>Myrmicinae</taxon>
        <taxon>Acromyrmex</taxon>
    </lineage>
</organism>
<evidence type="ECO:0000256" key="1">
    <source>
        <dbReference type="SAM" id="MobiDB-lite"/>
    </source>
</evidence>
<dbReference type="Proteomes" id="UP000007755">
    <property type="component" value="Unassembled WGS sequence"/>
</dbReference>
<proteinExistence type="predicted"/>
<dbReference type="InParanoid" id="F4WPQ6"/>
<name>F4WPQ6_ACREC</name>
<reference evidence="2" key="1">
    <citation type="submission" date="2011-02" db="EMBL/GenBank/DDBJ databases">
        <title>The genome of the leaf-cutting ant Acromyrmex echinatior suggests key adaptations to social evolution and fungus farming.</title>
        <authorList>
            <person name="Nygaard S."/>
            <person name="Zhang G."/>
        </authorList>
    </citation>
    <scope>NUCLEOTIDE SEQUENCE</scope>
</reference>
<protein>
    <submittedName>
        <fullName evidence="2">Uncharacterized protein</fullName>
    </submittedName>
</protein>
<feature type="compositionally biased region" description="Basic residues" evidence="1">
    <location>
        <begin position="191"/>
        <end position="209"/>
    </location>
</feature>
<gene>
    <name evidence="2" type="ORF">G5I_07782</name>
</gene>
<accession>F4WPQ6</accession>
<evidence type="ECO:0000313" key="2">
    <source>
        <dbReference type="EMBL" id="EGI63820.1"/>
    </source>
</evidence>
<evidence type="ECO:0000313" key="3">
    <source>
        <dbReference type="Proteomes" id="UP000007755"/>
    </source>
</evidence>
<keyword evidence="3" id="KW-1185">Reference proteome</keyword>
<sequence>MDCDGRTGCPVQRGETSDHTAVFEDDATVYVKGREKRTWLWNLLLDDERERIYNMQKEQKIEKTASSSSSSSSFLEDIQNNITVDLTELNVDQLGVFNRFIAKVDDLRHVCINGVAFKHLIGNLDKAYSLSRVDELGLFYRIMEIADETDDLKHVSINRIAFNCLIYNFDEGGGGGRGGGIRGGRRERGKGGGGRRRWRKKKRKRKRTKNSAEDEEEDGERERVWRRREVYGGGPKHTLGWTRGLRQRRSAGACGGVWGDGDDADADRIAFNHLIDNLDEAVEEDGKGEGVEKYFNSFQR</sequence>